<dbReference type="Gene3D" id="2.60.120.260">
    <property type="entry name" value="Galactose-binding domain-like"/>
    <property type="match status" value="2"/>
</dbReference>
<dbReference type="SUPFAM" id="SSF49785">
    <property type="entry name" value="Galactose-binding domain-like"/>
    <property type="match status" value="1"/>
</dbReference>
<dbReference type="OrthoDB" id="9761519at2"/>
<keyword evidence="2" id="KW-1185">Reference proteome</keyword>
<evidence type="ECO:0008006" key="3">
    <source>
        <dbReference type="Google" id="ProtNLM"/>
    </source>
</evidence>
<dbReference type="Proteomes" id="UP000319769">
    <property type="component" value="Unassembled WGS sequence"/>
</dbReference>
<dbReference type="AlphaFoldDB" id="A0A5N0UZ02"/>
<dbReference type="PANTHER" id="PTHR36848">
    <property type="entry name" value="DNA-BINDING PROTEIN (PUTATIVE SECRETED PROTEIN)-RELATED"/>
    <property type="match status" value="1"/>
</dbReference>
<dbReference type="EMBL" id="VMNW02000049">
    <property type="protein sequence ID" value="KAA9156429.1"/>
    <property type="molecule type" value="Genomic_DNA"/>
</dbReference>
<evidence type="ECO:0000313" key="1">
    <source>
        <dbReference type="EMBL" id="KAA9156429.1"/>
    </source>
</evidence>
<proteinExistence type="predicted"/>
<name>A0A5N0UZ02_9PSEU</name>
<dbReference type="PANTHER" id="PTHR36848:SF2">
    <property type="entry name" value="SECRETED PROTEIN"/>
    <property type="match status" value="1"/>
</dbReference>
<organism evidence="1 2">
    <name type="scientific">Amycolatopsis acidicola</name>
    <dbReference type="NCBI Taxonomy" id="2596893"/>
    <lineage>
        <taxon>Bacteria</taxon>
        <taxon>Bacillati</taxon>
        <taxon>Actinomycetota</taxon>
        <taxon>Actinomycetes</taxon>
        <taxon>Pseudonocardiales</taxon>
        <taxon>Pseudonocardiaceae</taxon>
        <taxon>Amycolatopsis</taxon>
    </lineage>
</organism>
<dbReference type="RefSeq" id="WP_144761854.1">
    <property type="nucleotide sequence ID" value="NZ_VMNW02000049.1"/>
</dbReference>
<dbReference type="InterPro" id="IPR008979">
    <property type="entry name" value="Galactose-bd-like_sf"/>
</dbReference>
<protein>
    <recommendedName>
        <fullName evidence="3">Glycoside hydrolase</fullName>
    </recommendedName>
</protein>
<evidence type="ECO:0000313" key="2">
    <source>
        <dbReference type="Proteomes" id="UP000319769"/>
    </source>
</evidence>
<comment type="caution">
    <text evidence="1">The sequence shown here is derived from an EMBL/GenBank/DDBJ whole genome shotgun (WGS) entry which is preliminary data.</text>
</comment>
<dbReference type="InterPro" id="IPR053161">
    <property type="entry name" value="Ulvan_degrading_GH"/>
</dbReference>
<sequence length="1177" mass="128691">MTLLDRFSHPGPEFSPLPIWWWSGARVTRDRLRRQLERLVAQGVRQAVVMCLAPTGPMFGSVADDPPFLSPEWTELLDAACADAAELGFHLWMYDQIGFSGANFQGRLTAANPEFAGLALHREGGEITHRVSGFDYFGVEACAALLDQVHGTLERTVGRWFGTVIPGFFQDELPAMPTWGRDFAETFAEHYGYELPLPALFEEGHSPWIRRDYHEHRARLARRAFFDPLDEWFADRGLICGFDQASPAREGDPVGGVQLYGDYLGTHSGFGAPGSDHWGDPKVHSSLAHAHGRPRTWIEAFHSSGWGGSLEETYDWLAPFLRRGANLYDPHAVYYSTVGGWWEWAPPSTCWRQPYWPSYHQFSTAVARLCSVLSAGTHVCDTILLSPTTTAQAFTTLDGPLEPAQRAAACFHELNGVSAWFAEQRGVLERAGIDHDALDEHTIAGGTIVHNGLRIGEETYRNVVVPDVTLLDPDATQRLSELAASGGTVVCIGSIPDGLTGAIQIDSPSELALPAPAVRADAPFLLRRYGNTHVLLLTAHDERTGTQAPMVHLADENWASNGFPWEDYWRQLRENGYDFVSPATRVARVEGLTSRAQQWDPRTGARTELTVTNGVTEVPFRDGPVSLVVFGDDLPEPTRATLPAPTGVTALEGPWRALAESTLDNSDGDLAASARDGVLPIEVWRFEHEGRTVVAGYGEFAEGVEWSLSRGILKDPIHNETLGPKGYVPEEFLDWRQVRAGETVRVRTNLPLPERSGLFLAVGSSAARRVWVDGRELAAEGDGYQTFSPLPAETASRTVPLELELTADEDGPVRASFAVVADPDAYRRPEWLCGTEISHTFRLDEWPADATMHVGSEGACRVFVNGVEVGKQGDFNPYPGHREIRVHPYELREFLRSGENTVSLQLTEDAFASVDAPGLGLLSGPGWDGATLRRKHTRDPRFLCAGPRPHPLPGAHWLEPGAAQGDVVVPVIPDVRPGGERVEELGFPAPLGMTALRVPTDLDVVVRVGDAEYKPVEQRVRLPEPLPAGTPVILRITATDGRRGGALVDSAVEVEVAEAETTLLSWEDLGLRALGGQVRYRTTFHAPGGRAVLDLGSVRGTADVLVNGELVDRLVWAPWQAEVTDVVRAGENELEIVVRGTLAGYLDDASPTTAVAAGQVRTGLFGPVRLIEYGERP</sequence>
<accession>A0A5N0UZ02</accession>
<reference evidence="1" key="1">
    <citation type="submission" date="2019-09" db="EMBL/GenBank/DDBJ databases">
        <authorList>
            <person name="Teo W.F.A."/>
            <person name="Duangmal K."/>
        </authorList>
    </citation>
    <scope>NUCLEOTIDE SEQUENCE [LARGE SCALE GENOMIC DNA]</scope>
    <source>
        <strain evidence="1">K81G1</strain>
    </source>
</reference>
<gene>
    <name evidence="1" type="ORF">FPZ12_027455</name>
</gene>